<feature type="region of interest" description="Disordered" evidence="1">
    <location>
        <begin position="667"/>
        <end position="689"/>
    </location>
</feature>
<dbReference type="InterPro" id="IPR052728">
    <property type="entry name" value="O2_lipid_transport_reg"/>
</dbReference>
<evidence type="ECO:0000259" key="4">
    <source>
        <dbReference type="Pfam" id="PF01757"/>
    </source>
</evidence>
<feature type="transmembrane region" description="Helical" evidence="2">
    <location>
        <begin position="271"/>
        <end position="291"/>
    </location>
</feature>
<accession>A0A835G6E5</accession>
<dbReference type="Pfam" id="PF01757">
    <property type="entry name" value="Acyl_transf_3"/>
    <property type="match status" value="1"/>
</dbReference>
<dbReference type="EMBL" id="JACKWZ010000370">
    <property type="protein sequence ID" value="KAF9408649.1"/>
    <property type="molecule type" value="Genomic_DNA"/>
</dbReference>
<dbReference type="GO" id="GO:0016747">
    <property type="term" value="F:acyltransferase activity, transferring groups other than amino-acyl groups"/>
    <property type="evidence" value="ECO:0007669"/>
    <property type="project" value="InterPro"/>
</dbReference>
<keyword evidence="2" id="KW-0812">Transmembrane</keyword>
<dbReference type="InterPro" id="IPR006621">
    <property type="entry name" value="Nose-resist-to-fluoxetine_N"/>
</dbReference>
<dbReference type="Pfam" id="PF20146">
    <property type="entry name" value="NRF"/>
    <property type="match status" value="1"/>
</dbReference>
<evidence type="ECO:0000256" key="1">
    <source>
        <dbReference type="SAM" id="MobiDB-lite"/>
    </source>
</evidence>
<feature type="signal peptide" evidence="3">
    <location>
        <begin position="1"/>
        <end position="17"/>
    </location>
</feature>
<feature type="transmembrane region" description="Helical" evidence="2">
    <location>
        <begin position="622"/>
        <end position="647"/>
    </location>
</feature>
<dbReference type="AlphaFoldDB" id="A0A835G6E5"/>
<evidence type="ECO:0000313" key="6">
    <source>
        <dbReference type="EMBL" id="KAF9408649.1"/>
    </source>
</evidence>
<gene>
    <name evidence="6" type="ORF">HW555_011739</name>
</gene>
<feature type="transmembrane region" description="Helical" evidence="2">
    <location>
        <begin position="204"/>
        <end position="224"/>
    </location>
</feature>
<proteinExistence type="predicted"/>
<feature type="transmembrane region" description="Helical" evidence="2">
    <location>
        <begin position="345"/>
        <end position="363"/>
    </location>
</feature>
<dbReference type="Proteomes" id="UP000648187">
    <property type="component" value="Unassembled WGS sequence"/>
</dbReference>
<keyword evidence="2" id="KW-0472">Membrane</keyword>
<feature type="transmembrane region" description="Helical" evidence="2">
    <location>
        <begin position="405"/>
        <end position="425"/>
    </location>
</feature>
<evidence type="ECO:0000256" key="2">
    <source>
        <dbReference type="SAM" id="Phobius"/>
    </source>
</evidence>
<keyword evidence="3" id="KW-0732">Signal</keyword>
<feature type="chain" id="PRO_5032494160" description="Nose resistant to fluoxetine protein 6" evidence="3">
    <location>
        <begin position="18"/>
        <end position="689"/>
    </location>
</feature>
<keyword evidence="2" id="KW-1133">Transmembrane helix</keyword>
<protein>
    <recommendedName>
        <fullName evidence="8">Nose resistant to fluoxetine protein 6</fullName>
    </recommendedName>
</protein>
<feature type="compositionally biased region" description="Basic and acidic residues" evidence="1">
    <location>
        <begin position="667"/>
        <end position="677"/>
    </location>
</feature>
<feature type="transmembrane region" description="Helical" evidence="2">
    <location>
        <begin position="559"/>
        <end position="576"/>
    </location>
</feature>
<evidence type="ECO:0000313" key="7">
    <source>
        <dbReference type="Proteomes" id="UP000648187"/>
    </source>
</evidence>
<dbReference type="InterPro" id="IPR002656">
    <property type="entry name" value="Acyl_transf_3_dom"/>
</dbReference>
<reference evidence="6" key="1">
    <citation type="submission" date="2020-08" db="EMBL/GenBank/DDBJ databases">
        <title>Spodoptera exigua strain:BAW_Kor-Di-RS1 Genome sequencing and assembly.</title>
        <authorList>
            <person name="Kim J."/>
            <person name="Nam H.Y."/>
            <person name="Kwon M."/>
            <person name="Choi J.H."/>
            <person name="Cho S.R."/>
            <person name="Kim G.-H."/>
        </authorList>
    </citation>
    <scope>NUCLEOTIDE SEQUENCE</scope>
    <source>
        <strain evidence="6">BAW_Kor-Di-RS1</strain>
        <tissue evidence="6">Whole-body</tissue>
    </source>
</reference>
<evidence type="ECO:0000259" key="5">
    <source>
        <dbReference type="Pfam" id="PF20146"/>
    </source>
</evidence>
<evidence type="ECO:0008006" key="8">
    <source>
        <dbReference type="Google" id="ProtNLM"/>
    </source>
</evidence>
<feature type="domain" description="Acyltransferase 3" evidence="4">
    <location>
        <begin position="266"/>
        <end position="644"/>
    </location>
</feature>
<feature type="domain" description="Nose resistant-to-fluoxetine protein N-terminal" evidence="5">
    <location>
        <begin position="48"/>
        <end position="169"/>
    </location>
</feature>
<sequence length="689" mass="77546">MFLLFLIFILFSGPVYPQATNKTQADTFLDSWAQKLKLEKWKKDEVPCLESVLNVLENVKNHTLWATWILNANALPSGNLYGSFAHYANYDQCLKPPWLHTHPELKTKYCLTEVLLSDISSMKKTPDYDPYGPVVEFIDSPTASGMPVNQIMWGLCIPAACSPPAVSKLTRVVYEAATFSSIASDVTVKHCQEAGETLPYSTGFYIFIAMIFSLVTIAVASTYYRMHLSPEDQTSNSLITIITKSFCMIKNQEDLLQDNKDEIHVMNGIKFLTAANVVSVHVLFYMALSGISNARDYDMAIEGIGGLLLHIDIIVDTFFAISGLLHIKGLMGRRQNLLSVLWKRYIRLIGPFAVIIFYLISVSKHTASGPGWYLGVEEETNVCAESWPKSLLMINTDIKYICHAVTWYVPCDYQLAILGTLLFYFYQKNRRLGFAIFAVVAVFSMVIPGVLTYWFRLPVVHFLDVGKILREIRDAWDVTYTYTSPYSRASSYLVGGAMGYIMAMYKPADYRKSVSTTWSIFGIATSLGAMLVVLSLGYITKYREYYPLEAAVLVATNRIVWAAAICCIIGMCEYGTVPIIPNILGWSVFTPLSRLSYGIYMIHPIIVQRHKFALRSPHKFDVYGLILDTTSTLVISIVLSYAMWLFVEAPLINITNQLFFNKSKDSHSVKSSRENGIQHHNGVSKTKVS</sequence>
<comment type="caution">
    <text evidence="6">The sequence shown here is derived from an EMBL/GenBank/DDBJ whole genome shotgun (WGS) entry which is preliminary data.</text>
</comment>
<feature type="transmembrane region" description="Helical" evidence="2">
    <location>
        <begin position="517"/>
        <end position="539"/>
    </location>
</feature>
<evidence type="ECO:0000256" key="3">
    <source>
        <dbReference type="SAM" id="SignalP"/>
    </source>
</evidence>
<dbReference type="PANTHER" id="PTHR11161:SF0">
    <property type="entry name" value="O-ACYLTRANSFERASE LIKE PROTEIN"/>
    <property type="match status" value="1"/>
</dbReference>
<feature type="transmembrane region" description="Helical" evidence="2">
    <location>
        <begin position="432"/>
        <end position="455"/>
    </location>
</feature>
<dbReference type="PANTHER" id="PTHR11161">
    <property type="entry name" value="O-ACYLTRANSFERASE"/>
    <property type="match status" value="1"/>
</dbReference>
<feature type="transmembrane region" description="Helical" evidence="2">
    <location>
        <begin position="303"/>
        <end position="325"/>
    </location>
</feature>
<organism evidence="6 7">
    <name type="scientific">Spodoptera exigua</name>
    <name type="common">Beet armyworm</name>
    <name type="synonym">Noctua fulgens</name>
    <dbReference type="NCBI Taxonomy" id="7107"/>
    <lineage>
        <taxon>Eukaryota</taxon>
        <taxon>Metazoa</taxon>
        <taxon>Ecdysozoa</taxon>
        <taxon>Arthropoda</taxon>
        <taxon>Hexapoda</taxon>
        <taxon>Insecta</taxon>
        <taxon>Pterygota</taxon>
        <taxon>Neoptera</taxon>
        <taxon>Endopterygota</taxon>
        <taxon>Lepidoptera</taxon>
        <taxon>Glossata</taxon>
        <taxon>Ditrysia</taxon>
        <taxon>Noctuoidea</taxon>
        <taxon>Noctuidae</taxon>
        <taxon>Amphipyrinae</taxon>
        <taxon>Spodoptera</taxon>
    </lineage>
</organism>
<keyword evidence="7" id="KW-1185">Reference proteome</keyword>
<name>A0A835G6E5_SPOEX</name>